<dbReference type="Gene3D" id="3.10.10.10">
    <property type="entry name" value="HIV Type 1 Reverse Transcriptase, subunit A, domain 1"/>
    <property type="match status" value="1"/>
</dbReference>
<evidence type="ECO:0000259" key="1">
    <source>
        <dbReference type="Pfam" id="PF00078"/>
    </source>
</evidence>
<dbReference type="OrthoDB" id="2369050at2759"/>
<dbReference type="Proteomes" id="UP000765509">
    <property type="component" value="Unassembled WGS sequence"/>
</dbReference>
<dbReference type="InterPro" id="IPR000477">
    <property type="entry name" value="RT_dom"/>
</dbReference>
<proteinExistence type="predicted"/>
<evidence type="ECO:0000313" key="3">
    <source>
        <dbReference type="Proteomes" id="UP000765509"/>
    </source>
</evidence>
<dbReference type="Pfam" id="PF00078">
    <property type="entry name" value="RVT_1"/>
    <property type="match status" value="1"/>
</dbReference>
<feature type="domain" description="Reverse transcriptase" evidence="1">
    <location>
        <begin position="6"/>
        <end position="111"/>
    </location>
</feature>
<dbReference type="PANTHER" id="PTHR24559:SF435">
    <property type="entry name" value="RIBONUCLEASE H"/>
    <property type="match status" value="1"/>
</dbReference>
<sequence length="111" mass="12778">MVGDLSALNTYTVPDRYTITRIQENLNQLSEAKYITSMDASKGFHQNVLMPKAKTLLSTITHCGIYEYLRIPFCIKNASSHYQRMMNTIFPTEFSEGWLIIYIDDIIICSD</sequence>
<dbReference type="PANTHER" id="PTHR24559">
    <property type="entry name" value="TRANSPOSON TY3-I GAG-POL POLYPROTEIN"/>
    <property type="match status" value="1"/>
</dbReference>
<keyword evidence="3" id="KW-1185">Reference proteome</keyword>
<accession>A0A9Q3JPA7</accession>
<dbReference type="Gene3D" id="3.30.70.270">
    <property type="match status" value="1"/>
</dbReference>
<dbReference type="AlphaFoldDB" id="A0A9Q3JPA7"/>
<comment type="caution">
    <text evidence="2">The sequence shown here is derived from an EMBL/GenBank/DDBJ whole genome shotgun (WGS) entry which is preliminary data.</text>
</comment>
<gene>
    <name evidence="2" type="ORF">O181_105633</name>
</gene>
<protein>
    <recommendedName>
        <fullName evidence="1">Reverse transcriptase domain-containing protein</fullName>
    </recommendedName>
</protein>
<dbReference type="InterPro" id="IPR053134">
    <property type="entry name" value="RNA-dir_DNA_polymerase"/>
</dbReference>
<reference evidence="2" key="1">
    <citation type="submission" date="2021-03" db="EMBL/GenBank/DDBJ databases">
        <title>Draft genome sequence of rust myrtle Austropuccinia psidii MF-1, a brazilian biotype.</title>
        <authorList>
            <person name="Quecine M.C."/>
            <person name="Pachon D.M.R."/>
            <person name="Bonatelli M.L."/>
            <person name="Correr F.H."/>
            <person name="Franceschini L.M."/>
            <person name="Leite T.F."/>
            <person name="Margarido G.R.A."/>
            <person name="Almeida C.A."/>
            <person name="Ferrarezi J.A."/>
            <person name="Labate C.A."/>
        </authorList>
    </citation>
    <scope>NUCLEOTIDE SEQUENCE</scope>
    <source>
        <strain evidence="2">MF-1</strain>
    </source>
</reference>
<organism evidence="2 3">
    <name type="scientific">Austropuccinia psidii MF-1</name>
    <dbReference type="NCBI Taxonomy" id="1389203"/>
    <lineage>
        <taxon>Eukaryota</taxon>
        <taxon>Fungi</taxon>
        <taxon>Dikarya</taxon>
        <taxon>Basidiomycota</taxon>
        <taxon>Pucciniomycotina</taxon>
        <taxon>Pucciniomycetes</taxon>
        <taxon>Pucciniales</taxon>
        <taxon>Sphaerophragmiaceae</taxon>
        <taxon>Austropuccinia</taxon>
    </lineage>
</organism>
<name>A0A9Q3JPA7_9BASI</name>
<dbReference type="InterPro" id="IPR043502">
    <property type="entry name" value="DNA/RNA_pol_sf"/>
</dbReference>
<evidence type="ECO:0000313" key="2">
    <source>
        <dbReference type="EMBL" id="MBW0565918.1"/>
    </source>
</evidence>
<dbReference type="InterPro" id="IPR043128">
    <property type="entry name" value="Rev_trsase/Diguanyl_cyclase"/>
</dbReference>
<dbReference type="EMBL" id="AVOT02078229">
    <property type="protein sequence ID" value="MBW0565918.1"/>
    <property type="molecule type" value="Genomic_DNA"/>
</dbReference>
<dbReference type="SUPFAM" id="SSF56672">
    <property type="entry name" value="DNA/RNA polymerases"/>
    <property type="match status" value="1"/>
</dbReference>